<dbReference type="PROSITE" id="PS50294">
    <property type="entry name" value="WD_REPEATS_REGION"/>
    <property type="match status" value="1"/>
</dbReference>
<reference evidence="14" key="1">
    <citation type="submission" date="2021-07" db="EMBL/GenBank/DDBJ databases">
        <authorList>
            <person name="Catto M.A."/>
            <person name="Jacobson A."/>
            <person name="Kennedy G."/>
            <person name="Labadie P."/>
            <person name="Hunt B.G."/>
            <person name="Srinivasan R."/>
        </authorList>
    </citation>
    <scope>NUCLEOTIDE SEQUENCE</scope>
    <source>
        <strain evidence="14">PL_HMW_Pooled</strain>
        <tissue evidence="14">Head</tissue>
    </source>
</reference>
<feature type="repeat" description="WD" evidence="11">
    <location>
        <begin position="219"/>
        <end position="260"/>
    </location>
</feature>
<name>A0AAE1HQ08_9NEOP</name>
<evidence type="ECO:0000313" key="14">
    <source>
        <dbReference type="EMBL" id="KAK3925337.1"/>
    </source>
</evidence>
<keyword evidence="6" id="KW-0256">Endoplasmic reticulum</keyword>
<evidence type="ECO:0000256" key="5">
    <source>
        <dbReference type="ARBA" id="ARBA00022737"/>
    </source>
</evidence>
<dbReference type="InterPro" id="IPR001680">
    <property type="entry name" value="WD40_rpt"/>
</dbReference>
<dbReference type="InterPro" id="IPR045260">
    <property type="entry name" value="Sec12-like"/>
</dbReference>
<comment type="caution">
    <text evidence="14">The sequence shown here is derived from an EMBL/GenBank/DDBJ whole genome shotgun (WGS) entry which is preliminary data.</text>
</comment>
<keyword evidence="3 11" id="KW-0853">WD repeat</keyword>
<evidence type="ECO:0000256" key="4">
    <source>
        <dbReference type="ARBA" id="ARBA00022692"/>
    </source>
</evidence>
<evidence type="ECO:0000256" key="6">
    <source>
        <dbReference type="ARBA" id="ARBA00022824"/>
    </source>
</evidence>
<evidence type="ECO:0000256" key="1">
    <source>
        <dbReference type="ARBA" id="ARBA00004389"/>
    </source>
</evidence>
<dbReference type="SUPFAM" id="SSF50978">
    <property type="entry name" value="WD40 repeat-like"/>
    <property type="match status" value="1"/>
</dbReference>
<sequence>MAPTRNNDGLLARVNFPLYTLQMVTSRHILVGGGGGSSKTGVANGFEIFEISHNGETFVAEEAVRHETGPSVVMNSAIYNDGKRTFLVAGQESHCQLYHMRMTVEREKRNSISSADQKEGHSNDNQTRQRKKRGSGDKNSLNANENTKEKNLSNGVSKVQKRLNFEIKPADSIQTDFSKEEPLQKVVRISRNGEIMVTGGTDGFIRVWQFPTMNKMLNIKAHSKEIDDIDICPDSTTIASISKDGACCLWNIKTGKKTSTLTWETPANSKYLYKRCRFGIRGNGTDVDSLFTLVNPVGRLGNLKSYLQLWEPANGKLRKCHAFDESLAALAVRDDGMFVAVGTMFSGSVSIHIAFSLQRIMNVRNAHGMFVTGLEFLPTSLDGPAVTCPYEAAVVSISVDNRVCIHQVPFRHTMPVWLVLILMVALLCASFTVCSYFGL</sequence>
<evidence type="ECO:0000256" key="7">
    <source>
        <dbReference type="ARBA" id="ARBA00022892"/>
    </source>
</evidence>
<evidence type="ECO:0000256" key="11">
    <source>
        <dbReference type="PROSITE-ProRule" id="PRU00221"/>
    </source>
</evidence>
<feature type="transmembrane region" description="Helical" evidence="13">
    <location>
        <begin position="416"/>
        <end position="438"/>
    </location>
</feature>
<feature type="repeat" description="WD" evidence="11">
    <location>
        <begin position="187"/>
        <end position="218"/>
    </location>
</feature>
<keyword evidence="10 13" id="KW-0472">Membrane</keyword>
<gene>
    <name evidence="14" type="ORF">KUF71_013544</name>
</gene>
<keyword evidence="8" id="KW-0653">Protein transport</keyword>
<organism evidence="14 15">
    <name type="scientific">Frankliniella fusca</name>
    <dbReference type="NCBI Taxonomy" id="407009"/>
    <lineage>
        <taxon>Eukaryota</taxon>
        <taxon>Metazoa</taxon>
        <taxon>Ecdysozoa</taxon>
        <taxon>Arthropoda</taxon>
        <taxon>Hexapoda</taxon>
        <taxon>Insecta</taxon>
        <taxon>Pterygota</taxon>
        <taxon>Neoptera</taxon>
        <taxon>Paraneoptera</taxon>
        <taxon>Thysanoptera</taxon>
        <taxon>Terebrantia</taxon>
        <taxon>Thripoidea</taxon>
        <taxon>Thripidae</taxon>
        <taxon>Frankliniella</taxon>
    </lineage>
</organism>
<comment type="subcellular location">
    <subcellularLocation>
        <location evidence="1">Endoplasmic reticulum membrane</location>
        <topology evidence="1">Single-pass membrane protein</topology>
    </subcellularLocation>
</comment>
<dbReference type="PROSITE" id="PS50082">
    <property type="entry name" value="WD_REPEATS_2"/>
    <property type="match status" value="2"/>
</dbReference>
<evidence type="ECO:0000256" key="2">
    <source>
        <dbReference type="ARBA" id="ARBA00022448"/>
    </source>
</evidence>
<dbReference type="InterPro" id="IPR036322">
    <property type="entry name" value="WD40_repeat_dom_sf"/>
</dbReference>
<evidence type="ECO:0000256" key="12">
    <source>
        <dbReference type="SAM" id="MobiDB-lite"/>
    </source>
</evidence>
<keyword evidence="5" id="KW-0677">Repeat</keyword>
<dbReference type="EMBL" id="JAHWGI010001227">
    <property type="protein sequence ID" value="KAK3925337.1"/>
    <property type="molecule type" value="Genomic_DNA"/>
</dbReference>
<evidence type="ECO:0000313" key="15">
    <source>
        <dbReference type="Proteomes" id="UP001219518"/>
    </source>
</evidence>
<dbReference type="PROSITE" id="PS00678">
    <property type="entry name" value="WD_REPEATS_1"/>
    <property type="match status" value="1"/>
</dbReference>
<dbReference type="GO" id="GO:0005085">
    <property type="term" value="F:guanyl-nucleotide exchange factor activity"/>
    <property type="evidence" value="ECO:0007669"/>
    <property type="project" value="InterPro"/>
</dbReference>
<dbReference type="Gene3D" id="2.130.10.10">
    <property type="entry name" value="YVTN repeat-like/Quinoprotein amine dehydrogenase"/>
    <property type="match status" value="1"/>
</dbReference>
<keyword evidence="2" id="KW-0813">Transport</keyword>
<evidence type="ECO:0000256" key="8">
    <source>
        <dbReference type="ARBA" id="ARBA00022927"/>
    </source>
</evidence>
<accession>A0AAE1HQ08</accession>
<dbReference type="InterPro" id="IPR019775">
    <property type="entry name" value="WD40_repeat_CS"/>
</dbReference>
<feature type="compositionally biased region" description="Basic and acidic residues" evidence="12">
    <location>
        <begin position="106"/>
        <end position="122"/>
    </location>
</feature>
<keyword evidence="4 13" id="KW-0812">Transmembrane</keyword>
<dbReference type="InterPro" id="IPR015943">
    <property type="entry name" value="WD40/YVTN_repeat-like_dom_sf"/>
</dbReference>
<evidence type="ECO:0000256" key="3">
    <source>
        <dbReference type="ARBA" id="ARBA00022574"/>
    </source>
</evidence>
<evidence type="ECO:0000256" key="10">
    <source>
        <dbReference type="ARBA" id="ARBA00023136"/>
    </source>
</evidence>
<dbReference type="AlphaFoldDB" id="A0AAE1HQ08"/>
<feature type="region of interest" description="Disordered" evidence="12">
    <location>
        <begin position="106"/>
        <end position="156"/>
    </location>
</feature>
<evidence type="ECO:0000256" key="13">
    <source>
        <dbReference type="SAM" id="Phobius"/>
    </source>
</evidence>
<evidence type="ECO:0000256" key="9">
    <source>
        <dbReference type="ARBA" id="ARBA00022989"/>
    </source>
</evidence>
<dbReference type="PANTHER" id="PTHR23284">
    <property type="entry name" value="PROLACTIN REGULATORY ELEMENT BINDING PROTEIN"/>
    <property type="match status" value="1"/>
</dbReference>
<reference evidence="14" key="2">
    <citation type="journal article" date="2023" name="BMC Genomics">
        <title>Pest status, molecular evolution, and epigenetic factors derived from the genome assembly of Frankliniella fusca, a thysanopteran phytovirus vector.</title>
        <authorList>
            <person name="Catto M.A."/>
            <person name="Labadie P.E."/>
            <person name="Jacobson A.L."/>
            <person name="Kennedy G.G."/>
            <person name="Srinivasan R."/>
            <person name="Hunt B.G."/>
        </authorList>
    </citation>
    <scope>NUCLEOTIDE SEQUENCE</scope>
    <source>
        <strain evidence="14">PL_HMW_Pooled</strain>
    </source>
</reference>
<protein>
    <submittedName>
        <fullName evidence="14">Prolactin regulatory element-binding protein</fullName>
    </submittedName>
</protein>
<keyword evidence="15" id="KW-1185">Reference proteome</keyword>
<dbReference type="GO" id="GO:0005789">
    <property type="term" value="C:endoplasmic reticulum membrane"/>
    <property type="evidence" value="ECO:0007669"/>
    <property type="project" value="UniProtKB-SubCell"/>
</dbReference>
<dbReference type="GO" id="GO:0015031">
    <property type="term" value="P:protein transport"/>
    <property type="evidence" value="ECO:0007669"/>
    <property type="project" value="UniProtKB-KW"/>
</dbReference>
<dbReference type="GO" id="GO:0003400">
    <property type="term" value="P:regulation of COPII vesicle coating"/>
    <property type="evidence" value="ECO:0007669"/>
    <property type="project" value="TreeGrafter"/>
</dbReference>
<dbReference type="Pfam" id="PF00400">
    <property type="entry name" value="WD40"/>
    <property type="match status" value="2"/>
</dbReference>
<dbReference type="PANTHER" id="PTHR23284:SF0">
    <property type="entry name" value="PROLACTIN REGULATORY ELEMENT-BINDING PROTEIN"/>
    <property type="match status" value="1"/>
</dbReference>
<proteinExistence type="predicted"/>
<dbReference type="GO" id="GO:0006888">
    <property type="term" value="P:endoplasmic reticulum to Golgi vesicle-mediated transport"/>
    <property type="evidence" value="ECO:0007669"/>
    <property type="project" value="TreeGrafter"/>
</dbReference>
<keyword evidence="9 13" id="KW-1133">Transmembrane helix</keyword>
<keyword evidence="7" id="KW-0931">ER-Golgi transport</keyword>
<dbReference type="Proteomes" id="UP001219518">
    <property type="component" value="Unassembled WGS sequence"/>
</dbReference>
<dbReference type="SMART" id="SM00320">
    <property type="entry name" value="WD40"/>
    <property type="match status" value="3"/>
</dbReference>